<organism evidence="1 2">
    <name type="scientific">Naganishia liquefaciens</name>
    <dbReference type="NCBI Taxonomy" id="104408"/>
    <lineage>
        <taxon>Eukaryota</taxon>
        <taxon>Fungi</taxon>
        <taxon>Dikarya</taxon>
        <taxon>Basidiomycota</taxon>
        <taxon>Agaricomycotina</taxon>
        <taxon>Tremellomycetes</taxon>
        <taxon>Filobasidiales</taxon>
        <taxon>Filobasidiaceae</taxon>
        <taxon>Naganishia</taxon>
    </lineage>
</organism>
<evidence type="ECO:0000313" key="2">
    <source>
        <dbReference type="Proteomes" id="UP000620104"/>
    </source>
</evidence>
<dbReference type="AlphaFoldDB" id="A0A8H3YJ81"/>
<dbReference type="Proteomes" id="UP000620104">
    <property type="component" value="Unassembled WGS sequence"/>
</dbReference>
<sequence>MSSSSEAKKPTVLVLGGINTVARHLAVFLCGNPGRDADSREPLVKYLRIVDKYSVKPATTYIDPAFRKCLEDLPDVLEYRQMNLTIQAKVEEAFRVPENKGFDKFDHVFDLTGETRYDRPEIIHIQQTYALPLALANHVVSLPKHLHPRAYIRLTFPFYEMKSSSPSTGYAEAFLPNPEDKKKSKGFFGGGKDKDDVFPEGLGMRPDGVRGRWWHEVVRALGAIGANVGDGRDRLNFAVIRVGEIYGEGYCDQSQVLGRLVVGHIYQYSKEEMKFLYNPDLRIHTIHVQDVVRALFTAAQWMTGLGEDARSKADKLAGVSIPSGWYRASEAEKRDLEKMVKSGEMRMNMLDQDDKVVVPYFNLVDQADTTQDSLARSIASVYKIKYGFHGSIVSTLVGQFQKMDFAEMVDDVNEDHMEIWQKMLEASNPPILDTPISPYLDDHAFRKMATNLDGRQFRNITGFKLLYPKVETKYLEAIVKAFQAEGIWPTTV</sequence>
<dbReference type="SUPFAM" id="SSF51735">
    <property type="entry name" value="NAD(P)-binding Rossmann-fold domains"/>
    <property type="match status" value="1"/>
</dbReference>
<keyword evidence="2" id="KW-1185">Reference proteome</keyword>
<comment type="caution">
    <text evidence="1">The sequence shown here is derived from an EMBL/GenBank/DDBJ whole genome shotgun (WGS) entry which is preliminary data.</text>
</comment>
<accession>A0A8H3YJ81</accession>
<evidence type="ECO:0000313" key="1">
    <source>
        <dbReference type="EMBL" id="GHJ89907.1"/>
    </source>
</evidence>
<dbReference type="OrthoDB" id="16464at2759"/>
<name>A0A8H3YJ81_9TREE</name>
<dbReference type="InterPro" id="IPR036291">
    <property type="entry name" value="NAD(P)-bd_dom_sf"/>
</dbReference>
<dbReference type="EMBL" id="BLZA01000053">
    <property type="protein sequence ID" value="GHJ89907.1"/>
    <property type="molecule type" value="Genomic_DNA"/>
</dbReference>
<proteinExistence type="predicted"/>
<reference evidence="1" key="1">
    <citation type="submission" date="2020-07" db="EMBL/GenBank/DDBJ databases">
        <title>Draft Genome Sequence of a Deep-Sea Yeast, Naganishia (Cryptococcus) liquefaciens strain N6.</title>
        <authorList>
            <person name="Han Y.W."/>
            <person name="Kajitani R."/>
            <person name="Morimoto H."/>
            <person name="Parhat M."/>
            <person name="Tsubouchi H."/>
            <person name="Bakenova O."/>
            <person name="Ogata M."/>
            <person name="Argunhan B."/>
            <person name="Aoki R."/>
            <person name="Kajiwara S."/>
            <person name="Itoh T."/>
            <person name="Iwasaki H."/>
        </authorList>
    </citation>
    <scope>NUCLEOTIDE SEQUENCE</scope>
    <source>
        <strain evidence="1">N6</strain>
    </source>
</reference>
<evidence type="ECO:0008006" key="3">
    <source>
        <dbReference type="Google" id="ProtNLM"/>
    </source>
</evidence>
<gene>
    <name evidence="1" type="ORF">NliqN6_6309</name>
</gene>
<protein>
    <recommendedName>
        <fullName evidence="3">NAD-dependent epimerase/dehydratase domain-containing protein</fullName>
    </recommendedName>
</protein>